<sequence>MHGVTVIELDLDTPLDPDAARTPPPWRYRRLGLLLTLVLLAVLGGAATPSGWAWRYLGDLPATEARIQLAGGRLFTVERSGGRRLLHAWSLRATPERLWTTEVPIDPEVGMFGPLQVTGIGGVLLVGEGRETTVLDPGTGRVRWTAPQRMLTGSGGTGVTTEAIFRPGTLYDQDSGDPGRLYFSADAQPHTEPPLRTEVRGLDLATGERRWTFERPGSVIVEPLPDGDPAVLITSSDRLSLVDARTGELLREAALPRLDGSGPGSASLLAGVALVDYQEAGKQVGYDARTLDRLWTRDLAYTLDPADCPGLLCTGDRDETLVLDPRTGKPGWRLPAADYLSPRAGYVLWTEASSGTPLRLVDARTGEPRTDLAGWGQEVTAPPERMLVLLRGNRGGGQVFGAVLPGDPRVRTLGVADVEGRDCAADDWHIVCRDGARLRVWAYRE</sequence>
<dbReference type="STRING" id="1869.MB27_27055"/>
<keyword evidence="1" id="KW-1133">Transmembrane helix</keyword>
<evidence type="ECO:0000313" key="5">
    <source>
        <dbReference type="Proteomes" id="UP000054537"/>
    </source>
</evidence>
<dbReference type="EMBL" id="JRTT01000133">
    <property type="protein sequence ID" value="KHD73043.1"/>
    <property type="molecule type" value="Genomic_DNA"/>
</dbReference>
<keyword evidence="1" id="KW-0812">Transmembrane</keyword>
<comment type="caution">
    <text evidence="4">The sequence shown here is derived from an EMBL/GenBank/DDBJ whole genome shotgun (WGS) entry which is preliminary data.</text>
</comment>
<dbReference type="InterPro" id="IPR011047">
    <property type="entry name" value="Quinoprotein_ADH-like_sf"/>
</dbReference>
<keyword evidence="5" id="KW-1185">Reference proteome</keyword>
<proteinExistence type="predicted"/>
<organism evidence="4 5">
    <name type="scientific">Actinoplanes utahensis</name>
    <dbReference type="NCBI Taxonomy" id="1869"/>
    <lineage>
        <taxon>Bacteria</taxon>
        <taxon>Bacillati</taxon>
        <taxon>Actinomycetota</taxon>
        <taxon>Actinomycetes</taxon>
        <taxon>Micromonosporales</taxon>
        <taxon>Micromonosporaceae</taxon>
        <taxon>Actinoplanes</taxon>
    </lineage>
</organism>
<dbReference type="eggNOG" id="COG1520">
    <property type="taxonomic scope" value="Bacteria"/>
</dbReference>
<evidence type="ECO:0000259" key="2">
    <source>
        <dbReference type="Pfam" id="PF13360"/>
    </source>
</evidence>
<protein>
    <recommendedName>
        <fullName evidence="2">Pyrrolo-quinoline quinone repeat domain-containing protein</fullName>
    </recommendedName>
</protein>
<evidence type="ECO:0000313" key="3">
    <source>
        <dbReference type="EMBL" id="KHD73043.1"/>
    </source>
</evidence>
<dbReference type="InterPro" id="IPR002372">
    <property type="entry name" value="PQQ_rpt_dom"/>
</dbReference>
<dbReference type="Gene3D" id="2.130.10.10">
    <property type="entry name" value="YVTN repeat-like/Quinoprotein amine dehydrogenase"/>
    <property type="match status" value="1"/>
</dbReference>
<dbReference type="EMBL" id="JRTT01000037">
    <property type="protein sequence ID" value="KHD74768.1"/>
    <property type="molecule type" value="Genomic_DNA"/>
</dbReference>
<dbReference type="Pfam" id="PF13360">
    <property type="entry name" value="PQQ_2"/>
    <property type="match status" value="1"/>
</dbReference>
<evidence type="ECO:0000256" key="1">
    <source>
        <dbReference type="SAM" id="Phobius"/>
    </source>
</evidence>
<dbReference type="InterPro" id="IPR015943">
    <property type="entry name" value="WD40/YVTN_repeat-like_dom_sf"/>
</dbReference>
<gene>
    <name evidence="4" type="ORF">MB27_27055</name>
    <name evidence="3" type="ORF">MB27_35945</name>
</gene>
<dbReference type="SUPFAM" id="SSF50998">
    <property type="entry name" value="Quinoprotein alcohol dehydrogenase-like"/>
    <property type="match status" value="1"/>
</dbReference>
<reference evidence="4 5" key="1">
    <citation type="submission" date="2014-10" db="EMBL/GenBank/DDBJ databases">
        <title>Draft genome sequence of Actinoplanes utahensis NRRL 12052.</title>
        <authorList>
            <person name="Velasco-Bucheli B."/>
            <person name="del Cerro C."/>
            <person name="Hormigo D."/>
            <person name="Garcia J.L."/>
            <person name="Acebal C."/>
            <person name="Arroyo M."/>
            <person name="de la Mata I."/>
        </authorList>
    </citation>
    <scope>NUCLEOTIDE SEQUENCE [LARGE SCALE GENOMIC DNA]</scope>
    <source>
        <strain evidence="4 5">NRRL 12052</strain>
    </source>
</reference>
<dbReference type="Proteomes" id="UP000054537">
    <property type="component" value="Unassembled WGS sequence"/>
</dbReference>
<dbReference type="AlphaFoldDB" id="A0A0A6UI70"/>
<accession>A0A0A6UI70</accession>
<keyword evidence="1" id="KW-0472">Membrane</keyword>
<name>A0A0A6UI70_ACTUT</name>
<evidence type="ECO:0000313" key="4">
    <source>
        <dbReference type="EMBL" id="KHD74768.1"/>
    </source>
</evidence>
<feature type="transmembrane region" description="Helical" evidence="1">
    <location>
        <begin position="31"/>
        <end position="54"/>
    </location>
</feature>
<feature type="domain" description="Pyrrolo-quinoline quinone repeat" evidence="2">
    <location>
        <begin position="198"/>
        <end position="332"/>
    </location>
</feature>